<dbReference type="Gene3D" id="2.60.40.1120">
    <property type="entry name" value="Carboxypeptidase-like, regulatory domain"/>
    <property type="match status" value="1"/>
</dbReference>
<dbReference type="PROSITE" id="PS52016">
    <property type="entry name" value="TONB_DEPENDENT_REC_3"/>
    <property type="match status" value="1"/>
</dbReference>
<dbReference type="InterPro" id="IPR036942">
    <property type="entry name" value="Beta-barrel_TonB_sf"/>
</dbReference>
<gene>
    <name evidence="13" type="ORF">JKG61_08205</name>
</gene>
<evidence type="ECO:0000256" key="4">
    <source>
        <dbReference type="ARBA" id="ARBA00022692"/>
    </source>
</evidence>
<dbReference type="InterPro" id="IPR000531">
    <property type="entry name" value="Beta-barrel_TonB"/>
</dbReference>
<dbReference type="EMBL" id="JAERTY010000004">
    <property type="protein sequence ID" value="MBL1408727.1"/>
    <property type="molecule type" value="Genomic_DNA"/>
</dbReference>
<dbReference type="SUPFAM" id="SSF49464">
    <property type="entry name" value="Carboxypeptidase regulatory domain-like"/>
    <property type="match status" value="1"/>
</dbReference>
<dbReference type="Pfam" id="PF07715">
    <property type="entry name" value="Plug"/>
    <property type="match status" value="1"/>
</dbReference>
<keyword evidence="3 8" id="KW-1134">Transmembrane beta strand</keyword>
<keyword evidence="6 8" id="KW-0472">Membrane</keyword>
<dbReference type="Gene3D" id="2.170.130.10">
    <property type="entry name" value="TonB-dependent receptor, plug domain"/>
    <property type="match status" value="1"/>
</dbReference>
<evidence type="ECO:0000259" key="11">
    <source>
        <dbReference type="Pfam" id="PF00593"/>
    </source>
</evidence>
<keyword evidence="4 8" id="KW-0812">Transmembrane</keyword>
<accession>A0ABS1R3Y8</accession>
<dbReference type="Pfam" id="PF13715">
    <property type="entry name" value="CarbopepD_reg_2"/>
    <property type="match status" value="1"/>
</dbReference>
<dbReference type="InterPro" id="IPR023997">
    <property type="entry name" value="TonB-dep_OMP_SusC/RagA_CS"/>
</dbReference>
<reference evidence="13 14" key="1">
    <citation type="submission" date="2021-01" db="EMBL/GenBank/DDBJ databases">
        <title>C459-1 draft genome sequence.</title>
        <authorList>
            <person name="Zhang X.-F."/>
        </authorList>
    </citation>
    <scope>NUCLEOTIDE SEQUENCE [LARGE SCALE GENOMIC DNA]</scope>
    <source>
        <strain evidence="14">C459-1</strain>
    </source>
</reference>
<feature type="domain" description="TonB-dependent receptor plug" evidence="12">
    <location>
        <begin position="119"/>
        <end position="225"/>
    </location>
</feature>
<dbReference type="InterPro" id="IPR012910">
    <property type="entry name" value="Plug_dom"/>
</dbReference>
<dbReference type="InterPro" id="IPR037066">
    <property type="entry name" value="Plug_dom_sf"/>
</dbReference>
<comment type="similarity">
    <text evidence="8 9">Belongs to the TonB-dependent receptor family.</text>
</comment>
<dbReference type="Proteomes" id="UP000625283">
    <property type="component" value="Unassembled WGS sequence"/>
</dbReference>
<dbReference type="InterPro" id="IPR008969">
    <property type="entry name" value="CarboxyPept-like_regulatory"/>
</dbReference>
<evidence type="ECO:0000259" key="12">
    <source>
        <dbReference type="Pfam" id="PF07715"/>
    </source>
</evidence>
<keyword evidence="14" id="KW-1185">Reference proteome</keyword>
<proteinExistence type="inferred from homology"/>
<keyword evidence="2 8" id="KW-0813">Transport</keyword>
<comment type="subcellular location">
    <subcellularLocation>
        <location evidence="1 8">Cell outer membrane</location>
        <topology evidence="1 8">Multi-pass membrane protein</topology>
    </subcellularLocation>
</comment>
<dbReference type="NCBIfam" id="TIGR04056">
    <property type="entry name" value="OMP_RagA_SusC"/>
    <property type="match status" value="1"/>
</dbReference>
<name>A0ABS1R3Y8_9SPHI</name>
<evidence type="ECO:0000256" key="7">
    <source>
        <dbReference type="ARBA" id="ARBA00023237"/>
    </source>
</evidence>
<evidence type="ECO:0000313" key="14">
    <source>
        <dbReference type="Proteomes" id="UP000625283"/>
    </source>
</evidence>
<sequence length="1024" mass="114494">MKKQVSRFLGVLTLLLISLNLFAQNDLRTVRGKVTDESGLPIIGVNVSVKDGKGSSVTNESGIYSISVADNRSTILIFSFMGMKTQEVTLTKSNTLNVALEPEAQSLEEAVAIGYGTAKKKDLTGAVALISGDNLSKKNQTILSQALQGEAPGVSVTRSSGLPGATATIRVRGITTIGDSNPLILVDGIPVESIDRVNPNDVENISILKDAASASIYGARASAGVILITTKRAKNNQLNLEYQGMFGLVTPTQFPGVVNHERYMEMINEVAWNDGGNLPGTNYNVYSEDFIRDYSANNRLTSADRYPIINWMDYLIKDYAPSYSHGLSLTYGNEFVKTKASFNIENEEALYNHRSFDRISSRLNNEFKITKFLTADVNGSYLRSANMQPINNPLSHAYKYGPLETPYWSDGRISGGRNGTNTWARLNHGGFNNSWGDELIGRLALNFQPIEQLTISAIVAPSIRSVKGKVFTKEIPYYDLDNTTTTVGFIGGNESTSLVESRSETRTTTKQLTANYNTVIADHHDLSLMIGYEDYYRFAEGLNASSSNLSLSDYPYLDRANLAYMQNDGNAVENAYNSYFGRAMYNYARKYLVQANIRYDGSSRFHKDYRWASFPSVSAGWVVTEEDFIKKIDFHQLDFFKLRASWGTLGNERIGNYPYQAIMNFNNALLVDNGSIVSRTTAAQVGYNIRNISWETTESWNIGFDATLLSNRLSLTADYYKKKTRDMLLALEIPAFMGYANPDQNAGQMHTKGWDVQFAWKDNIGDFRYSVSANLSDYKSVMGNLSGVVFLGDKIIREGIEYNSWYGYRSAGLFQSQGDIDQSPLLSTVVRPGDVKYQDLGGANGEPDGKINPEYDRVPLGGSLPRYLYGGNINLSYKGFDAYLMFQGVGKQTSQLSVDMVYQTAAWHTFPDFVDGNYYSEYNTEEANNKVRYPRLSQLAYDGNNYKMSDFWLFDGSYFRLKNVTLGYTLPSRWNNYLKMSNVRIYASGSDLFSRDNYPKGWDPEAGLTAYIARTWNFGLQIRF</sequence>
<comment type="caution">
    <text evidence="13">The sequence shown here is derived from an EMBL/GenBank/DDBJ whole genome shotgun (WGS) entry which is preliminary data.</text>
</comment>
<evidence type="ECO:0000256" key="9">
    <source>
        <dbReference type="RuleBase" id="RU003357"/>
    </source>
</evidence>
<dbReference type="InterPro" id="IPR039426">
    <property type="entry name" value="TonB-dep_rcpt-like"/>
</dbReference>
<feature type="domain" description="TonB-dependent receptor-like beta-barrel" evidence="11">
    <location>
        <begin position="391"/>
        <end position="979"/>
    </location>
</feature>
<evidence type="ECO:0000256" key="8">
    <source>
        <dbReference type="PROSITE-ProRule" id="PRU01360"/>
    </source>
</evidence>
<keyword evidence="10" id="KW-0732">Signal</keyword>
<evidence type="ECO:0000256" key="3">
    <source>
        <dbReference type="ARBA" id="ARBA00022452"/>
    </source>
</evidence>
<keyword evidence="7 8" id="KW-0998">Cell outer membrane</keyword>
<feature type="chain" id="PRO_5046188022" evidence="10">
    <location>
        <begin position="24"/>
        <end position="1024"/>
    </location>
</feature>
<feature type="signal peptide" evidence="10">
    <location>
        <begin position="1"/>
        <end position="23"/>
    </location>
</feature>
<keyword evidence="13" id="KW-0675">Receptor</keyword>
<evidence type="ECO:0000256" key="5">
    <source>
        <dbReference type="ARBA" id="ARBA00023077"/>
    </source>
</evidence>
<evidence type="ECO:0000256" key="1">
    <source>
        <dbReference type="ARBA" id="ARBA00004571"/>
    </source>
</evidence>
<dbReference type="RefSeq" id="WP_202102495.1">
    <property type="nucleotide sequence ID" value="NZ_JAERTY010000004.1"/>
</dbReference>
<dbReference type="SUPFAM" id="SSF56935">
    <property type="entry name" value="Porins"/>
    <property type="match status" value="1"/>
</dbReference>
<evidence type="ECO:0000256" key="6">
    <source>
        <dbReference type="ARBA" id="ARBA00023136"/>
    </source>
</evidence>
<dbReference type="NCBIfam" id="TIGR04057">
    <property type="entry name" value="SusC_RagA_signa"/>
    <property type="match status" value="1"/>
</dbReference>
<protein>
    <submittedName>
        <fullName evidence="13">TonB-dependent receptor</fullName>
    </submittedName>
</protein>
<evidence type="ECO:0000256" key="2">
    <source>
        <dbReference type="ARBA" id="ARBA00022448"/>
    </source>
</evidence>
<dbReference type="Gene3D" id="2.40.170.20">
    <property type="entry name" value="TonB-dependent receptor, beta-barrel domain"/>
    <property type="match status" value="1"/>
</dbReference>
<evidence type="ECO:0000256" key="10">
    <source>
        <dbReference type="SAM" id="SignalP"/>
    </source>
</evidence>
<organism evidence="13 14">
    <name type="scientific">Sphingobacterium faecale</name>
    <dbReference type="NCBI Taxonomy" id="2803775"/>
    <lineage>
        <taxon>Bacteria</taxon>
        <taxon>Pseudomonadati</taxon>
        <taxon>Bacteroidota</taxon>
        <taxon>Sphingobacteriia</taxon>
        <taxon>Sphingobacteriales</taxon>
        <taxon>Sphingobacteriaceae</taxon>
        <taxon>Sphingobacterium</taxon>
    </lineage>
</organism>
<evidence type="ECO:0000313" key="13">
    <source>
        <dbReference type="EMBL" id="MBL1408727.1"/>
    </source>
</evidence>
<dbReference type="Pfam" id="PF00593">
    <property type="entry name" value="TonB_dep_Rec_b-barrel"/>
    <property type="match status" value="1"/>
</dbReference>
<dbReference type="InterPro" id="IPR023996">
    <property type="entry name" value="TonB-dep_OMP_SusC/RagA"/>
</dbReference>
<keyword evidence="5 9" id="KW-0798">TonB box</keyword>